<keyword evidence="6" id="KW-1185">Reference proteome</keyword>
<keyword evidence="2" id="KW-0326">Glycosidase</keyword>
<keyword evidence="2" id="KW-0378">Hydrolase</keyword>
<dbReference type="Pfam" id="PF00041">
    <property type="entry name" value="fn3"/>
    <property type="match status" value="2"/>
</dbReference>
<dbReference type="OrthoDB" id="2702399at2"/>
<dbReference type="Gene3D" id="2.70.50.50">
    <property type="entry name" value="chitin-binding protein cbp21"/>
    <property type="match status" value="1"/>
</dbReference>
<dbReference type="CAZy" id="CBM5">
    <property type="family name" value="Carbohydrate-Binding Module Family 5"/>
</dbReference>
<dbReference type="InterPro" id="IPR004302">
    <property type="entry name" value="Cellulose/chitin-bd_N"/>
</dbReference>
<dbReference type="Gene3D" id="2.10.10.20">
    <property type="entry name" value="Carbohydrate-binding module superfamily 5/12"/>
    <property type="match status" value="1"/>
</dbReference>
<dbReference type="SUPFAM" id="SSF81296">
    <property type="entry name" value="E set domains"/>
    <property type="match status" value="1"/>
</dbReference>
<keyword evidence="3" id="KW-0119">Carbohydrate metabolism</keyword>
<organism evidence="5 6">
    <name type="scientific">Sanguibacter keddieii (strain ATCC 51767 / DSM 10542 / NCFB 3025 / ST-74)</name>
    <dbReference type="NCBI Taxonomy" id="446469"/>
    <lineage>
        <taxon>Bacteria</taxon>
        <taxon>Bacillati</taxon>
        <taxon>Actinomycetota</taxon>
        <taxon>Actinomycetes</taxon>
        <taxon>Micrococcales</taxon>
        <taxon>Sanguibacteraceae</taxon>
        <taxon>Sanguibacter</taxon>
    </lineage>
</organism>
<dbReference type="InterPro" id="IPR014756">
    <property type="entry name" value="Ig_E-set"/>
</dbReference>
<dbReference type="GO" id="GO:0000272">
    <property type="term" value="P:polysaccharide catabolic process"/>
    <property type="evidence" value="ECO:0007669"/>
    <property type="project" value="UniProtKB-KW"/>
</dbReference>
<dbReference type="GO" id="GO:0030246">
    <property type="term" value="F:carbohydrate binding"/>
    <property type="evidence" value="ECO:0007669"/>
    <property type="project" value="InterPro"/>
</dbReference>
<dbReference type="InterPro" id="IPR013783">
    <property type="entry name" value="Ig-like_fold"/>
</dbReference>
<dbReference type="PANTHER" id="PTHR34823:SF1">
    <property type="entry name" value="CHITIN-BINDING TYPE-4 DOMAIN-CONTAINING PROTEIN"/>
    <property type="match status" value="1"/>
</dbReference>
<dbReference type="EMBL" id="CP001819">
    <property type="protein sequence ID" value="ACZ20403.1"/>
    <property type="molecule type" value="Genomic_DNA"/>
</dbReference>
<dbReference type="KEGG" id="ske:Sked_04370"/>
<dbReference type="STRING" id="446469.Sked_04370"/>
<dbReference type="CDD" id="cd00063">
    <property type="entry name" value="FN3"/>
    <property type="match status" value="2"/>
</dbReference>
<feature type="domain" description="Fibronectin type-III" evidence="4">
    <location>
        <begin position="207"/>
        <end position="294"/>
    </location>
</feature>
<dbReference type="PROSITE" id="PS50853">
    <property type="entry name" value="FN3"/>
    <property type="match status" value="2"/>
</dbReference>
<dbReference type="CAZy" id="AA10">
    <property type="family name" value="Auxiliary Activities 10"/>
</dbReference>
<dbReference type="AlphaFoldDB" id="D1BKC6"/>
<dbReference type="GO" id="GO:0004553">
    <property type="term" value="F:hydrolase activity, hydrolyzing O-glycosyl compounds"/>
    <property type="evidence" value="ECO:0007669"/>
    <property type="project" value="InterPro"/>
</dbReference>
<dbReference type="eggNOG" id="COG3397">
    <property type="taxonomic scope" value="Bacteria"/>
</dbReference>
<dbReference type="SUPFAM" id="SSF49265">
    <property type="entry name" value="Fibronectin type III"/>
    <property type="match status" value="1"/>
</dbReference>
<dbReference type="Pfam" id="PF03067">
    <property type="entry name" value="LPMO_10"/>
    <property type="match status" value="1"/>
</dbReference>
<protein>
    <submittedName>
        <fullName evidence="5">Uncharacterized conserved protein</fullName>
    </submittedName>
</protein>
<feature type="domain" description="Fibronectin type-III" evidence="4">
    <location>
        <begin position="301"/>
        <end position="390"/>
    </location>
</feature>
<keyword evidence="1" id="KW-0732">Signal</keyword>
<dbReference type="SUPFAM" id="SSF51055">
    <property type="entry name" value="Carbohydrate binding domain"/>
    <property type="match status" value="1"/>
</dbReference>
<keyword evidence="3" id="KW-0624">Polysaccharide degradation</keyword>
<proteinExistence type="predicted"/>
<reference evidence="5 6" key="1">
    <citation type="journal article" date="2009" name="Stand. Genomic Sci.">
        <title>Complete genome sequence of Sanguibacter keddieii type strain (ST-74).</title>
        <authorList>
            <person name="Ivanova N."/>
            <person name="Sikorski J."/>
            <person name="Sims D."/>
            <person name="Brettin T."/>
            <person name="Detter J.C."/>
            <person name="Han C."/>
            <person name="Lapidus A."/>
            <person name="Copeland A."/>
            <person name="Glavina Del Rio T."/>
            <person name="Nolan M."/>
            <person name="Chen F."/>
            <person name="Lucas S."/>
            <person name="Tice H."/>
            <person name="Cheng J.F."/>
            <person name="Bruce D."/>
            <person name="Goodwin L."/>
            <person name="Pitluck S."/>
            <person name="Pati A."/>
            <person name="Mavromatis K."/>
            <person name="Chen A."/>
            <person name="Palaniappan K."/>
            <person name="D'haeseleer P."/>
            <person name="Chain P."/>
            <person name="Bristow J."/>
            <person name="Eisen J.A."/>
            <person name="Markowitz V."/>
            <person name="Hugenholtz P."/>
            <person name="Goker M."/>
            <person name="Pukall R."/>
            <person name="Klenk H.P."/>
            <person name="Kyrpides N.C."/>
        </authorList>
    </citation>
    <scope>NUCLEOTIDE SEQUENCE [LARGE SCALE GENOMIC DNA]</scope>
    <source>
        <strain evidence="6">ATCC 51767 / DSM 10542 / NCFB 3025 / ST-74</strain>
    </source>
</reference>
<dbReference type="eggNOG" id="COG3979">
    <property type="taxonomic scope" value="Bacteria"/>
</dbReference>
<accession>D1BKC6</accession>
<dbReference type="Proteomes" id="UP000000322">
    <property type="component" value="Chromosome"/>
</dbReference>
<evidence type="ECO:0000256" key="3">
    <source>
        <dbReference type="ARBA" id="ARBA00023326"/>
    </source>
</evidence>
<dbReference type="InterPro" id="IPR036573">
    <property type="entry name" value="CBM_sf_5/12"/>
</dbReference>
<evidence type="ECO:0000256" key="2">
    <source>
        <dbReference type="ARBA" id="ARBA00023295"/>
    </source>
</evidence>
<evidence type="ECO:0000313" key="6">
    <source>
        <dbReference type="Proteomes" id="UP000000322"/>
    </source>
</evidence>
<dbReference type="Gene3D" id="2.60.40.10">
    <property type="entry name" value="Immunoglobulins"/>
    <property type="match status" value="2"/>
</dbReference>
<evidence type="ECO:0000313" key="5">
    <source>
        <dbReference type="EMBL" id="ACZ20403.1"/>
    </source>
</evidence>
<dbReference type="GO" id="GO:0005576">
    <property type="term" value="C:extracellular region"/>
    <property type="evidence" value="ECO:0007669"/>
    <property type="project" value="InterPro"/>
</dbReference>
<dbReference type="SMART" id="SM00060">
    <property type="entry name" value="FN3"/>
    <property type="match status" value="2"/>
</dbReference>
<name>D1BKC6_SANKS</name>
<evidence type="ECO:0000256" key="1">
    <source>
        <dbReference type="ARBA" id="ARBA00022729"/>
    </source>
</evidence>
<dbReference type="HOGENOM" id="CLU_047929_0_0_11"/>
<dbReference type="RefSeq" id="WP_012865472.1">
    <property type="nucleotide sequence ID" value="NC_013521.1"/>
</dbReference>
<dbReference type="PANTHER" id="PTHR34823">
    <property type="entry name" value="GLCNAC-BINDING PROTEIN A"/>
    <property type="match status" value="1"/>
</dbReference>
<sequence>MSRTHRSIRAGLTSLVLVGALAVIGTAPASAHGYVGGEGADMVARAALRENVNLGAVQFEPQSLEGPKGFPEGGPADGQLASAGGLFGGNLDEQTSDRWVKNEITPGPNIITWHYTAPHRTSKWTYYITKEGWDQNAPLTRAVLEELTTIEHDGTPATTNPVHTIDVPADHHGYHVIYAVWDVADTANAFYNAIDVDIQGDGPEADVPDAPTGLAAMSSSSTVDLTWQASASDGIDHYDVYRDGAKVGSTPTTTFQDSGLRASTSYGYTVRAVDVDGAVSRHSEALSVATTGPDGADGPTAPSSLHSMATTSTSVDLMWTGSTGPAAVTHYTVLRATGSGQPVEVGTTSDVRYLDEGLAPSTTYHYTVVAHDATGASSASDPFSVTTEQGDGPLYPVWDPFAAYTVGDRVTHDGLVYEAVQSYQGHGDPGWIHALSLWRVVDEAA</sequence>
<dbReference type="CDD" id="cd21177">
    <property type="entry name" value="LPMO_AA10"/>
    <property type="match status" value="1"/>
</dbReference>
<dbReference type="InterPro" id="IPR036116">
    <property type="entry name" value="FN3_sf"/>
</dbReference>
<gene>
    <name evidence="5" type="ordered locus">Sked_04370</name>
</gene>
<evidence type="ECO:0000259" key="4">
    <source>
        <dbReference type="PROSITE" id="PS50853"/>
    </source>
</evidence>
<dbReference type="CDD" id="cd12215">
    <property type="entry name" value="ChiC_BD"/>
    <property type="match status" value="1"/>
</dbReference>
<dbReference type="InterPro" id="IPR003961">
    <property type="entry name" value="FN3_dom"/>
</dbReference>
<dbReference type="InterPro" id="IPR051024">
    <property type="entry name" value="GlcNAc_Chitin_IntDeg"/>
</dbReference>